<dbReference type="Proteomes" id="UP001189429">
    <property type="component" value="Unassembled WGS sequence"/>
</dbReference>
<sequence length="198" mass="20435">MAARASYSPYAELGVAPGAPAREVRRAFLRTRSRAGSTRTSATSPARASASAARRIGAFAALGRAGAGAPGQAPEPAPRGAPECASDSESWEAPRRPAEKKAEPAEVVDPDEPVLCLAGLLQLLRQHCGGGAPSAGSLRRRFLQAAVPWPWDLGGPALHAALARALRDELDARVAAMESWRGCPSGTSAGGSRRAAPR</sequence>
<evidence type="ECO:0000256" key="1">
    <source>
        <dbReference type="SAM" id="MobiDB-lite"/>
    </source>
</evidence>
<protein>
    <submittedName>
        <fullName evidence="2">Uncharacterized protein</fullName>
    </submittedName>
</protein>
<gene>
    <name evidence="2" type="ORF">PCOR1329_LOCUS55036</name>
</gene>
<feature type="region of interest" description="Disordered" evidence="1">
    <location>
        <begin position="28"/>
        <end position="50"/>
    </location>
</feature>
<evidence type="ECO:0000313" key="2">
    <source>
        <dbReference type="EMBL" id="CAK0868350.1"/>
    </source>
</evidence>
<name>A0ABN9V642_9DINO</name>
<comment type="caution">
    <text evidence="2">The sequence shown here is derived from an EMBL/GenBank/DDBJ whole genome shotgun (WGS) entry which is preliminary data.</text>
</comment>
<reference evidence="2" key="1">
    <citation type="submission" date="2023-10" db="EMBL/GenBank/DDBJ databases">
        <authorList>
            <person name="Chen Y."/>
            <person name="Shah S."/>
            <person name="Dougan E. K."/>
            <person name="Thang M."/>
            <person name="Chan C."/>
        </authorList>
    </citation>
    <scope>NUCLEOTIDE SEQUENCE [LARGE SCALE GENOMIC DNA]</scope>
</reference>
<feature type="compositionally biased region" description="Basic and acidic residues" evidence="1">
    <location>
        <begin position="92"/>
        <end position="104"/>
    </location>
</feature>
<evidence type="ECO:0000313" key="3">
    <source>
        <dbReference type="Proteomes" id="UP001189429"/>
    </source>
</evidence>
<accession>A0ABN9V642</accession>
<proteinExistence type="predicted"/>
<keyword evidence="3" id="KW-1185">Reference proteome</keyword>
<organism evidence="2 3">
    <name type="scientific">Prorocentrum cordatum</name>
    <dbReference type="NCBI Taxonomy" id="2364126"/>
    <lineage>
        <taxon>Eukaryota</taxon>
        <taxon>Sar</taxon>
        <taxon>Alveolata</taxon>
        <taxon>Dinophyceae</taxon>
        <taxon>Prorocentrales</taxon>
        <taxon>Prorocentraceae</taxon>
        <taxon>Prorocentrum</taxon>
    </lineage>
</organism>
<feature type="compositionally biased region" description="Low complexity" evidence="1">
    <location>
        <begin position="34"/>
        <end position="50"/>
    </location>
</feature>
<dbReference type="EMBL" id="CAUYUJ010016738">
    <property type="protein sequence ID" value="CAK0868350.1"/>
    <property type="molecule type" value="Genomic_DNA"/>
</dbReference>
<feature type="region of interest" description="Disordered" evidence="1">
    <location>
        <begin position="63"/>
        <end position="108"/>
    </location>
</feature>